<feature type="domain" description="ABC transporter" evidence="6">
    <location>
        <begin position="2"/>
        <end position="239"/>
    </location>
</feature>
<dbReference type="HOGENOM" id="CLU_000604_1_22_0"/>
<dbReference type="eggNOG" id="COG1136">
    <property type="taxonomic scope" value="Bacteria"/>
</dbReference>
<evidence type="ECO:0000256" key="5">
    <source>
        <dbReference type="SAM" id="MobiDB-lite"/>
    </source>
</evidence>
<comment type="similarity">
    <text evidence="4">Belongs to the ABC transporter superfamily. Macrolide exporter (TC 3.A.1.122) family.</text>
</comment>
<dbReference type="OrthoDB" id="9791546at2"/>
<dbReference type="InterPro" id="IPR027417">
    <property type="entry name" value="P-loop_NTPase"/>
</dbReference>
<dbReference type="GO" id="GO:0022857">
    <property type="term" value="F:transmembrane transporter activity"/>
    <property type="evidence" value="ECO:0007669"/>
    <property type="project" value="UniProtKB-ARBA"/>
</dbReference>
<keyword evidence="8" id="KW-1185">Reference proteome</keyword>
<keyword evidence="1" id="KW-0813">Transport</keyword>
<dbReference type="GO" id="GO:0016887">
    <property type="term" value="F:ATP hydrolysis activity"/>
    <property type="evidence" value="ECO:0007669"/>
    <property type="project" value="InterPro"/>
</dbReference>
<dbReference type="EMBL" id="CP001032">
    <property type="protein sequence ID" value="ACB73611.1"/>
    <property type="molecule type" value="Genomic_DNA"/>
</dbReference>
<sequence>MIELTGIHRTYTRPTGESVAALADFSLRITRGELVAIIGASGSGKSTLMNILGLLDRPERGTYRFDGHDVADLDVAAQARFRNQHVGFVFQAFHLLPRTTALENVELPLLYSERASTDGLARRALEAVGLADRIEHTPSELSGGQQQRVAIARALVNEPELLLADEPTGNLDADSAREILDLFVALNRAGRTIVLVTHDPATAARAQRVVRLERGRLASDSVARVADPGSLSAVGRVADPAPASARPARTNPPASPPKRPTTEPAAEEEQR</sequence>
<evidence type="ECO:0000259" key="6">
    <source>
        <dbReference type="PROSITE" id="PS50893"/>
    </source>
</evidence>
<dbReference type="AlphaFoldDB" id="B1ZQD1"/>
<dbReference type="GO" id="GO:0098796">
    <property type="term" value="C:membrane protein complex"/>
    <property type="evidence" value="ECO:0007669"/>
    <property type="project" value="UniProtKB-ARBA"/>
</dbReference>
<dbReference type="Pfam" id="PF00005">
    <property type="entry name" value="ABC_tran"/>
    <property type="match status" value="1"/>
</dbReference>
<keyword evidence="3" id="KW-0067">ATP-binding</keyword>
<dbReference type="RefSeq" id="WP_012373149.1">
    <property type="nucleotide sequence ID" value="NC_010571.1"/>
</dbReference>
<evidence type="ECO:0000256" key="2">
    <source>
        <dbReference type="ARBA" id="ARBA00022741"/>
    </source>
</evidence>
<dbReference type="SMART" id="SM00382">
    <property type="entry name" value="AAA"/>
    <property type="match status" value="1"/>
</dbReference>
<accession>B1ZQD1</accession>
<proteinExistence type="inferred from homology"/>
<dbReference type="FunFam" id="3.40.50.300:FF:000032">
    <property type="entry name" value="Export ABC transporter ATP-binding protein"/>
    <property type="match status" value="1"/>
</dbReference>
<dbReference type="STRING" id="452637.Oter_0321"/>
<dbReference type="GO" id="GO:0005524">
    <property type="term" value="F:ATP binding"/>
    <property type="evidence" value="ECO:0007669"/>
    <property type="project" value="UniProtKB-KW"/>
</dbReference>
<dbReference type="PROSITE" id="PS00211">
    <property type="entry name" value="ABC_TRANSPORTER_1"/>
    <property type="match status" value="1"/>
</dbReference>
<dbReference type="PROSITE" id="PS50893">
    <property type="entry name" value="ABC_TRANSPORTER_2"/>
    <property type="match status" value="1"/>
</dbReference>
<dbReference type="PANTHER" id="PTHR24220">
    <property type="entry name" value="IMPORT ATP-BINDING PROTEIN"/>
    <property type="match status" value="1"/>
</dbReference>
<dbReference type="Gene3D" id="3.40.50.300">
    <property type="entry name" value="P-loop containing nucleotide triphosphate hydrolases"/>
    <property type="match status" value="1"/>
</dbReference>
<dbReference type="InterPro" id="IPR015854">
    <property type="entry name" value="ABC_transpr_LolD-like"/>
</dbReference>
<evidence type="ECO:0000256" key="1">
    <source>
        <dbReference type="ARBA" id="ARBA00022448"/>
    </source>
</evidence>
<dbReference type="PANTHER" id="PTHR24220:SF86">
    <property type="entry name" value="ABC TRANSPORTER ABCH.1"/>
    <property type="match status" value="1"/>
</dbReference>
<dbReference type="InterPro" id="IPR003439">
    <property type="entry name" value="ABC_transporter-like_ATP-bd"/>
</dbReference>
<dbReference type="GO" id="GO:0005886">
    <property type="term" value="C:plasma membrane"/>
    <property type="evidence" value="ECO:0007669"/>
    <property type="project" value="TreeGrafter"/>
</dbReference>
<organism evidence="7 8">
    <name type="scientific">Opitutus terrae (strain DSM 11246 / JCM 15787 / PB90-1)</name>
    <dbReference type="NCBI Taxonomy" id="452637"/>
    <lineage>
        <taxon>Bacteria</taxon>
        <taxon>Pseudomonadati</taxon>
        <taxon>Verrucomicrobiota</taxon>
        <taxon>Opitutia</taxon>
        <taxon>Opitutales</taxon>
        <taxon>Opitutaceae</taxon>
        <taxon>Opitutus</taxon>
    </lineage>
</organism>
<keyword evidence="2" id="KW-0547">Nucleotide-binding</keyword>
<dbReference type="InterPro" id="IPR017871">
    <property type="entry name" value="ABC_transporter-like_CS"/>
</dbReference>
<reference evidence="7 8" key="1">
    <citation type="journal article" date="2011" name="J. Bacteriol.">
        <title>Genome sequence of the verrucomicrobium Opitutus terrae PB90-1, an abundant inhabitant of rice paddy soil ecosystems.</title>
        <authorList>
            <person name="van Passel M.W."/>
            <person name="Kant R."/>
            <person name="Palva A."/>
            <person name="Copeland A."/>
            <person name="Lucas S."/>
            <person name="Lapidus A."/>
            <person name="Glavina del Rio T."/>
            <person name="Pitluck S."/>
            <person name="Goltsman E."/>
            <person name="Clum A."/>
            <person name="Sun H."/>
            <person name="Schmutz J."/>
            <person name="Larimer F.W."/>
            <person name="Land M.L."/>
            <person name="Hauser L."/>
            <person name="Kyrpides N."/>
            <person name="Mikhailova N."/>
            <person name="Richardson P.P."/>
            <person name="Janssen P.H."/>
            <person name="de Vos W.M."/>
            <person name="Smidt H."/>
        </authorList>
    </citation>
    <scope>NUCLEOTIDE SEQUENCE [LARGE SCALE GENOMIC DNA]</scope>
    <source>
        <strain evidence="8">DSM 11246 / JCM 15787 / PB90-1</strain>
    </source>
</reference>
<dbReference type="InterPro" id="IPR003593">
    <property type="entry name" value="AAA+_ATPase"/>
</dbReference>
<gene>
    <name evidence="7" type="ordered locus">Oter_0321</name>
</gene>
<protein>
    <submittedName>
        <fullName evidence="7">ABC transporter related</fullName>
    </submittedName>
</protein>
<evidence type="ECO:0000313" key="7">
    <source>
        <dbReference type="EMBL" id="ACB73611.1"/>
    </source>
</evidence>
<dbReference type="KEGG" id="ote:Oter_0321"/>
<evidence type="ECO:0000256" key="4">
    <source>
        <dbReference type="ARBA" id="ARBA00038388"/>
    </source>
</evidence>
<evidence type="ECO:0000256" key="3">
    <source>
        <dbReference type="ARBA" id="ARBA00022840"/>
    </source>
</evidence>
<dbReference type="CDD" id="cd03255">
    <property type="entry name" value="ABC_MJ0796_LolCDE_FtsE"/>
    <property type="match status" value="1"/>
</dbReference>
<feature type="compositionally biased region" description="Low complexity" evidence="5">
    <location>
        <begin position="238"/>
        <end position="252"/>
    </location>
</feature>
<dbReference type="SUPFAM" id="SSF52540">
    <property type="entry name" value="P-loop containing nucleoside triphosphate hydrolases"/>
    <property type="match status" value="1"/>
</dbReference>
<dbReference type="InterPro" id="IPR017911">
    <property type="entry name" value="MacB-like_ATP-bd"/>
</dbReference>
<name>B1ZQD1_OPITP</name>
<evidence type="ECO:0000313" key="8">
    <source>
        <dbReference type="Proteomes" id="UP000007013"/>
    </source>
</evidence>
<feature type="region of interest" description="Disordered" evidence="5">
    <location>
        <begin position="228"/>
        <end position="271"/>
    </location>
</feature>
<dbReference type="Proteomes" id="UP000007013">
    <property type="component" value="Chromosome"/>
</dbReference>